<comment type="function">
    <text evidence="1">General (non sugar-specific) component of the phosphoenolpyruvate-dependent sugar phosphotransferase system (sugar PTS). This major carbohydrate active-transport system catalyzes the phosphorylation of incoming sugar substrates concomitantly with their translocation across the cell membrane. The phosphoryl group from phosphoenolpyruvate (PEP) is transferred to the phosphoryl carrier protein HPr by enzyme I. Phospho-HPr then transfers it to the PTS EIIA domain.</text>
</comment>
<evidence type="ECO:0000256" key="4">
    <source>
        <dbReference type="ARBA" id="ARBA00022490"/>
    </source>
</evidence>
<dbReference type="GO" id="GO:0009401">
    <property type="term" value="P:phosphoenolpyruvate-dependent sugar phosphotransferase system"/>
    <property type="evidence" value="ECO:0007669"/>
    <property type="project" value="UniProtKB-KW"/>
</dbReference>
<dbReference type="PANTHER" id="PTHR33705">
    <property type="entry name" value="PHOSPHOCARRIER PROTEIN HPR"/>
    <property type="match status" value="1"/>
</dbReference>
<dbReference type="NCBIfam" id="TIGR01003">
    <property type="entry name" value="PTS_HPr_family"/>
    <property type="match status" value="1"/>
</dbReference>
<sequence>MVSFTAKIVDPLGLHARPASKIAQIAAKFPAEIKIITSDNRIANAKSIMNIMSLGIKAGSTLIVEVSGENESAVLETIKKTMIENNLI</sequence>
<evidence type="ECO:0000313" key="7">
    <source>
        <dbReference type="EMBL" id="VEU59146.1"/>
    </source>
</evidence>
<dbReference type="OrthoDB" id="9809047at2"/>
<feature type="domain" description="HPr" evidence="6">
    <location>
        <begin position="1"/>
        <end position="88"/>
    </location>
</feature>
<evidence type="ECO:0000313" key="8">
    <source>
        <dbReference type="Proteomes" id="UP000289440"/>
    </source>
</evidence>
<dbReference type="InterPro" id="IPR035895">
    <property type="entry name" value="HPr-like_sf"/>
</dbReference>
<evidence type="ECO:0000256" key="5">
    <source>
        <dbReference type="ARBA" id="ARBA00022683"/>
    </source>
</evidence>
<protein>
    <recommendedName>
        <fullName evidence="3">Phosphocarrier protein HPr</fullName>
    </recommendedName>
</protein>
<keyword evidence="5" id="KW-0598">Phosphotransferase system</keyword>
<dbReference type="EMBL" id="LR214951">
    <property type="protein sequence ID" value="VEU59146.1"/>
    <property type="molecule type" value="Genomic_DNA"/>
</dbReference>
<dbReference type="Proteomes" id="UP000289440">
    <property type="component" value="Chromosome"/>
</dbReference>
<organism evidence="7 8">
    <name type="scientific">Mesomycoplasma neurolyticum</name>
    <dbReference type="NCBI Taxonomy" id="2120"/>
    <lineage>
        <taxon>Bacteria</taxon>
        <taxon>Bacillati</taxon>
        <taxon>Mycoplasmatota</taxon>
        <taxon>Mycoplasmoidales</taxon>
        <taxon>Metamycoplasmataceae</taxon>
        <taxon>Mesomycoplasma</taxon>
    </lineage>
</organism>
<dbReference type="PROSITE" id="PS00369">
    <property type="entry name" value="PTS_HPR_HIS"/>
    <property type="match status" value="1"/>
</dbReference>
<dbReference type="CDD" id="cd00367">
    <property type="entry name" value="PTS-HPr_like"/>
    <property type="match status" value="1"/>
</dbReference>
<dbReference type="InterPro" id="IPR000032">
    <property type="entry name" value="HPr-like"/>
</dbReference>
<dbReference type="InterPro" id="IPR001020">
    <property type="entry name" value="PTS_HPr_His_P_site"/>
</dbReference>
<proteinExistence type="predicted"/>
<evidence type="ECO:0000256" key="1">
    <source>
        <dbReference type="ARBA" id="ARBA00003681"/>
    </source>
</evidence>
<dbReference type="PRINTS" id="PR00107">
    <property type="entry name" value="PHOSPHOCPHPR"/>
</dbReference>
<evidence type="ECO:0000256" key="2">
    <source>
        <dbReference type="ARBA" id="ARBA00004496"/>
    </source>
</evidence>
<name>A0A449A4I6_9BACT</name>
<dbReference type="PANTHER" id="PTHR33705:SF2">
    <property type="entry name" value="PHOSPHOCARRIER PROTEIN NPR"/>
    <property type="match status" value="1"/>
</dbReference>
<dbReference type="KEGG" id="mnu:NCTC10166_00101"/>
<dbReference type="RefSeq" id="WP_129719549.1">
    <property type="nucleotide sequence ID" value="NZ_LR214951.1"/>
</dbReference>
<accession>A0A449A4I6</accession>
<keyword evidence="8" id="KW-1185">Reference proteome</keyword>
<comment type="subcellular location">
    <subcellularLocation>
        <location evidence="2">Cytoplasm</location>
    </subcellularLocation>
</comment>
<gene>
    <name evidence="7" type="primary">ptsH</name>
    <name evidence="7" type="ORF">NCTC10166_00101</name>
</gene>
<keyword evidence="7" id="KW-0808">Transferase</keyword>
<evidence type="ECO:0000256" key="3">
    <source>
        <dbReference type="ARBA" id="ARBA00020422"/>
    </source>
</evidence>
<dbReference type="PROSITE" id="PS51350">
    <property type="entry name" value="PTS_HPR_DOM"/>
    <property type="match status" value="1"/>
</dbReference>
<dbReference type="Pfam" id="PF00381">
    <property type="entry name" value="PTS-HPr"/>
    <property type="match status" value="1"/>
</dbReference>
<keyword evidence="4" id="KW-0963">Cytoplasm</keyword>
<dbReference type="InterPro" id="IPR050399">
    <property type="entry name" value="HPr"/>
</dbReference>
<dbReference type="GO" id="GO:0005737">
    <property type="term" value="C:cytoplasm"/>
    <property type="evidence" value="ECO:0007669"/>
    <property type="project" value="UniProtKB-SubCell"/>
</dbReference>
<reference evidence="7 8" key="1">
    <citation type="submission" date="2019-01" db="EMBL/GenBank/DDBJ databases">
        <authorList>
            <consortium name="Pathogen Informatics"/>
        </authorList>
    </citation>
    <scope>NUCLEOTIDE SEQUENCE [LARGE SCALE GENOMIC DNA]</scope>
    <source>
        <strain evidence="7 8">NCTC10166</strain>
    </source>
</reference>
<dbReference type="GO" id="GO:0016740">
    <property type="term" value="F:transferase activity"/>
    <property type="evidence" value="ECO:0007669"/>
    <property type="project" value="UniProtKB-KW"/>
</dbReference>
<dbReference type="AlphaFoldDB" id="A0A449A4I6"/>
<dbReference type="SUPFAM" id="SSF55594">
    <property type="entry name" value="HPr-like"/>
    <property type="match status" value="1"/>
</dbReference>
<dbReference type="Gene3D" id="3.30.1340.10">
    <property type="entry name" value="HPr-like"/>
    <property type="match status" value="1"/>
</dbReference>
<evidence type="ECO:0000259" key="6">
    <source>
        <dbReference type="PROSITE" id="PS51350"/>
    </source>
</evidence>